<name>A0A3S0AA66_9HYPH</name>
<sequence>MTRYFIQPAASARLEEIYRHTFRQFGPAQADRYLDGVFALFEDIAKNRVAWQRVPSEFGVDGFFARYKSHFIFWKPRADGQIAIVAILHQRMDLARRLREDVPEP</sequence>
<dbReference type="InterPro" id="IPR007712">
    <property type="entry name" value="RelE/ParE_toxin"/>
</dbReference>
<dbReference type="RefSeq" id="WP_126697713.1">
    <property type="nucleotide sequence ID" value="NZ_RWKW01000003.1"/>
</dbReference>
<reference evidence="2 3" key="1">
    <citation type="submission" date="2018-12" db="EMBL/GenBank/DDBJ databases">
        <title>Mesorhizobium carbonis sp. nov., isolated from coal mine water.</title>
        <authorList>
            <person name="Xin W."/>
            <person name="Xu Z."/>
            <person name="Xiang F."/>
            <person name="Zhang J."/>
            <person name="Xi L."/>
            <person name="Liu J."/>
        </authorList>
    </citation>
    <scope>NUCLEOTIDE SEQUENCE [LARGE SCALE GENOMIC DNA]</scope>
    <source>
        <strain evidence="2 3">B2.3</strain>
    </source>
</reference>
<keyword evidence="3" id="KW-1185">Reference proteome</keyword>
<dbReference type="Gene3D" id="3.30.2310.20">
    <property type="entry name" value="RelE-like"/>
    <property type="match status" value="1"/>
</dbReference>
<proteinExistence type="predicted"/>
<dbReference type="InterPro" id="IPR035093">
    <property type="entry name" value="RelE/ParE_toxin_dom_sf"/>
</dbReference>
<dbReference type="EMBL" id="RWKW01000003">
    <property type="protein sequence ID" value="RST88172.1"/>
    <property type="molecule type" value="Genomic_DNA"/>
</dbReference>
<organism evidence="2 3">
    <name type="scientific">Aquibium carbonis</name>
    <dbReference type="NCBI Taxonomy" id="2495581"/>
    <lineage>
        <taxon>Bacteria</taxon>
        <taxon>Pseudomonadati</taxon>
        <taxon>Pseudomonadota</taxon>
        <taxon>Alphaproteobacteria</taxon>
        <taxon>Hyphomicrobiales</taxon>
        <taxon>Phyllobacteriaceae</taxon>
        <taxon>Aquibium</taxon>
    </lineage>
</organism>
<dbReference type="Proteomes" id="UP000278398">
    <property type="component" value="Unassembled WGS sequence"/>
</dbReference>
<dbReference type="Pfam" id="PF05016">
    <property type="entry name" value="ParE_toxin"/>
    <property type="match status" value="1"/>
</dbReference>
<evidence type="ECO:0000313" key="3">
    <source>
        <dbReference type="Proteomes" id="UP000278398"/>
    </source>
</evidence>
<keyword evidence="1" id="KW-1277">Toxin-antitoxin system</keyword>
<gene>
    <name evidence="2" type="ORF">EJC49_01615</name>
</gene>
<evidence type="ECO:0000313" key="2">
    <source>
        <dbReference type="EMBL" id="RST88172.1"/>
    </source>
</evidence>
<protein>
    <submittedName>
        <fullName evidence="2">Type II toxin-antitoxin system RelE/ParE family toxin</fullName>
    </submittedName>
</protein>
<comment type="caution">
    <text evidence="2">The sequence shown here is derived from an EMBL/GenBank/DDBJ whole genome shotgun (WGS) entry which is preliminary data.</text>
</comment>
<evidence type="ECO:0000256" key="1">
    <source>
        <dbReference type="ARBA" id="ARBA00022649"/>
    </source>
</evidence>
<dbReference type="AlphaFoldDB" id="A0A3S0AA66"/>
<dbReference type="OrthoDB" id="7173315at2"/>
<accession>A0A3S0AA66</accession>